<gene>
    <name evidence="7" type="ORF">ETSY2_00155</name>
</gene>
<dbReference type="GO" id="GO:0010181">
    <property type="term" value="F:FMN binding"/>
    <property type="evidence" value="ECO:0007669"/>
    <property type="project" value="InterPro"/>
</dbReference>
<dbReference type="HOGENOM" id="CLU_800519_0_0_7"/>
<evidence type="ECO:0000313" key="8">
    <source>
        <dbReference type="Proteomes" id="UP000019140"/>
    </source>
</evidence>
<feature type="non-terminal residue" evidence="7">
    <location>
        <position position="1"/>
    </location>
</feature>
<evidence type="ECO:0000256" key="3">
    <source>
        <dbReference type="ARBA" id="ARBA00022643"/>
    </source>
</evidence>
<dbReference type="SUPFAM" id="SSF51395">
    <property type="entry name" value="FMN-linked oxidoreductases"/>
    <property type="match status" value="1"/>
</dbReference>
<reference evidence="7 8" key="1">
    <citation type="journal article" date="2014" name="Nature">
        <title>An environmental bacterial taxon with a large and distinct metabolic repertoire.</title>
        <authorList>
            <person name="Wilson M.C."/>
            <person name="Mori T."/>
            <person name="Ruckert C."/>
            <person name="Uria A.R."/>
            <person name="Helf M.J."/>
            <person name="Takada K."/>
            <person name="Gernert C."/>
            <person name="Steffens U.A."/>
            <person name="Heycke N."/>
            <person name="Schmitt S."/>
            <person name="Rinke C."/>
            <person name="Helfrich E.J."/>
            <person name="Brachmann A.O."/>
            <person name="Gurgui C."/>
            <person name="Wakimoto T."/>
            <person name="Kracht M."/>
            <person name="Crusemann M."/>
            <person name="Hentschel U."/>
            <person name="Abe I."/>
            <person name="Matsunaga S."/>
            <person name="Kalinowski J."/>
            <person name="Takeyama H."/>
            <person name="Piel J."/>
        </authorList>
    </citation>
    <scope>NUCLEOTIDE SEQUENCE [LARGE SCALE GENOMIC DNA]</scope>
    <source>
        <strain evidence="8">TSY2</strain>
    </source>
</reference>
<dbReference type="EMBL" id="AZHX01000004">
    <property type="protein sequence ID" value="ETX09330.1"/>
    <property type="molecule type" value="Genomic_DNA"/>
</dbReference>
<evidence type="ECO:0000256" key="2">
    <source>
        <dbReference type="ARBA" id="ARBA00022630"/>
    </source>
</evidence>
<evidence type="ECO:0000256" key="4">
    <source>
        <dbReference type="ARBA" id="ARBA00022857"/>
    </source>
</evidence>
<dbReference type="GO" id="GO:0050661">
    <property type="term" value="F:NADP binding"/>
    <property type="evidence" value="ECO:0007669"/>
    <property type="project" value="InterPro"/>
</dbReference>
<dbReference type="GO" id="GO:0003959">
    <property type="term" value="F:NADPH dehydrogenase activity"/>
    <property type="evidence" value="ECO:0007669"/>
    <property type="project" value="InterPro"/>
</dbReference>
<keyword evidence="3" id="KW-0288">FMN</keyword>
<feature type="domain" description="NADH:flavin oxidoreductase/NADH oxidase N-terminal" evidence="6">
    <location>
        <begin position="4"/>
        <end position="315"/>
    </location>
</feature>
<accession>W4MGP7</accession>
<dbReference type="Pfam" id="PF00724">
    <property type="entry name" value="Oxidored_FMN"/>
    <property type="match status" value="1"/>
</dbReference>
<keyword evidence="5" id="KW-0560">Oxidoreductase</keyword>
<dbReference type="InterPro" id="IPR044152">
    <property type="entry name" value="YqjM-like"/>
</dbReference>
<dbReference type="PANTHER" id="PTHR43303">
    <property type="entry name" value="NADPH DEHYDROGENASE C23G7.10C-RELATED"/>
    <property type="match status" value="1"/>
</dbReference>
<protein>
    <submittedName>
        <fullName evidence="7">Oxidoreductase</fullName>
    </submittedName>
</protein>
<dbReference type="InterPro" id="IPR001155">
    <property type="entry name" value="OxRdtase_FMN_N"/>
</dbReference>
<dbReference type="Gene3D" id="3.20.20.70">
    <property type="entry name" value="Aldolase class I"/>
    <property type="match status" value="1"/>
</dbReference>
<organism evidence="7 8">
    <name type="scientific">Candidatus Entotheonella gemina</name>
    <dbReference type="NCBI Taxonomy" id="1429439"/>
    <lineage>
        <taxon>Bacteria</taxon>
        <taxon>Pseudomonadati</taxon>
        <taxon>Nitrospinota/Tectimicrobiota group</taxon>
        <taxon>Candidatus Tectimicrobiota</taxon>
        <taxon>Candidatus Entotheonellia</taxon>
        <taxon>Candidatus Entotheonellales</taxon>
        <taxon>Candidatus Entotheonellaceae</taxon>
        <taxon>Candidatus Entotheonella</taxon>
    </lineage>
</organism>
<sequence length="346" mass="37858">GEPTDWHLVHLGHFAMGGAGIVFCEETSVAVLARKTYSCPGIYTPAQVKAYRRITDFIKRMGAVPALQLGHAGRKVATKPPWESFAPLTGADAKDGKPPYRGLSASPVPTSETALVPKEMTADDIKDVIQLHVDAVKRTVDSGYDLLEIHCAHGYIVQQFLSPTVNHRTDAYGGDLQGRMRFGFELVEAIRAAWPEDRPFFARLSCQDGQGGHWDLADTLQFAQGLKERGVDLIDCSSGGINGPLTLSVVPRLPGYHVPFAEAVRREVGILTMGPGLITEAHQAEAILQGGQSDLICMARELMWNPNWPVHAAQTLGVPDYFDLLPPGYAWWLKRREATQQLNPDG</sequence>
<evidence type="ECO:0000256" key="1">
    <source>
        <dbReference type="ARBA" id="ARBA00001917"/>
    </source>
</evidence>
<evidence type="ECO:0000259" key="6">
    <source>
        <dbReference type="Pfam" id="PF00724"/>
    </source>
</evidence>
<proteinExistence type="predicted"/>
<keyword evidence="2" id="KW-0285">Flavoprotein</keyword>
<dbReference type="AlphaFoldDB" id="W4MGP7"/>
<evidence type="ECO:0000256" key="5">
    <source>
        <dbReference type="ARBA" id="ARBA00023002"/>
    </source>
</evidence>
<keyword evidence="8" id="KW-1185">Reference proteome</keyword>
<dbReference type="InterPro" id="IPR013785">
    <property type="entry name" value="Aldolase_TIM"/>
</dbReference>
<name>W4MGP7_9BACT</name>
<comment type="caution">
    <text evidence="7">The sequence shown here is derived from an EMBL/GenBank/DDBJ whole genome shotgun (WGS) entry which is preliminary data.</text>
</comment>
<comment type="cofactor">
    <cofactor evidence="1">
        <name>FMN</name>
        <dbReference type="ChEBI" id="CHEBI:58210"/>
    </cofactor>
</comment>
<keyword evidence="4" id="KW-0521">NADP</keyword>
<dbReference type="Proteomes" id="UP000019140">
    <property type="component" value="Unassembled WGS sequence"/>
</dbReference>
<dbReference type="PANTHER" id="PTHR43303:SF4">
    <property type="entry name" value="NADPH DEHYDROGENASE C23G7.10C-RELATED"/>
    <property type="match status" value="1"/>
</dbReference>
<evidence type="ECO:0000313" key="7">
    <source>
        <dbReference type="EMBL" id="ETX09330.1"/>
    </source>
</evidence>